<accession>A0ABV5K924</accession>
<evidence type="ECO:0000256" key="1">
    <source>
        <dbReference type="SAM" id="Phobius"/>
    </source>
</evidence>
<dbReference type="EMBL" id="JBHMDG010000011">
    <property type="protein sequence ID" value="MFB9313227.1"/>
    <property type="molecule type" value="Genomic_DNA"/>
</dbReference>
<feature type="transmembrane region" description="Helical" evidence="1">
    <location>
        <begin position="20"/>
        <end position="37"/>
    </location>
</feature>
<comment type="caution">
    <text evidence="3">The sequence shown here is derived from an EMBL/GenBank/DDBJ whole genome shotgun (WGS) entry which is preliminary data.</text>
</comment>
<keyword evidence="1" id="KW-0812">Transmembrane</keyword>
<feature type="domain" description="DUF6542" evidence="2">
    <location>
        <begin position="15"/>
        <end position="128"/>
    </location>
</feature>
<feature type="transmembrane region" description="Helical" evidence="1">
    <location>
        <begin position="44"/>
        <end position="61"/>
    </location>
</feature>
<feature type="transmembrane region" description="Helical" evidence="1">
    <location>
        <begin position="67"/>
        <end position="86"/>
    </location>
</feature>
<keyword evidence="4" id="KW-1185">Reference proteome</keyword>
<protein>
    <submittedName>
        <fullName evidence="3">DUF6542 domain-containing protein</fullName>
    </submittedName>
</protein>
<evidence type="ECO:0000313" key="3">
    <source>
        <dbReference type="EMBL" id="MFB9313227.1"/>
    </source>
</evidence>
<evidence type="ECO:0000313" key="4">
    <source>
        <dbReference type="Proteomes" id="UP001589750"/>
    </source>
</evidence>
<name>A0ABV5K924_9ACTN</name>
<keyword evidence="1" id="KW-0472">Membrane</keyword>
<keyword evidence="1" id="KW-1133">Transmembrane helix</keyword>
<dbReference type="RefSeq" id="WP_211351273.1">
    <property type="nucleotide sequence ID" value="NZ_JBHMDG010000011.1"/>
</dbReference>
<sequence>MTLPGTRTLWEEGRAPGHEVVALGVALALTAAAVDLLLTSRMSLLFDLGFVALCVALALAVRPADFFHVGVLPPLLMLSTFLLLAMSRAEAIAEAHDGVLQAVVSGLSHHSLALGAAYVLTLGVLAVRQRIAVLREAELGADPGELTRTGPGRRLPA</sequence>
<gene>
    <name evidence="3" type="ORF">ACFFRI_09250</name>
</gene>
<organism evidence="3 4">
    <name type="scientific">Nocardioides plantarum</name>
    <dbReference type="NCBI Taxonomy" id="29299"/>
    <lineage>
        <taxon>Bacteria</taxon>
        <taxon>Bacillati</taxon>
        <taxon>Actinomycetota</taxon>
        <taxon>Actinomycetes</taxon>
        <taxon>Propionibacteriales</taxon>
        <taxon>Nocardioidaceae</taxon>
        <taxon>Nocardioides</taxon>
    </lineage>
</organism>
<dbReference type="Proteomes" id="UP001589750">
    <property type="component" value="Unassembled WGS sequence"/>
</dbReference>
<dbReference type="Pfam" id="PF20177">
    <property type="entry name" value="DUF6542"/>
    <property type="match status" value="1"/>
</dbReference>
<proteinExistence type="predicted"/>
<evidence type="ECO:0000259" key="2">
    <source>
        <dbReference type="Pfam" id="PF20177"/>
    </source>
</evidence>
<reference evidence="3 4" key="1">
    <citation type="submission" date="2024-09" db="EMBL/GenBank/DDBJ databases">
        <authorList>
            <person name="Sun Q."/>
            <person name="Mori K."/>
        </authorList>
    </citation>
    <scope>NUCLEOTIDE SEQUENCE [LARGE SCALE GENOMIC DNA]</scope>
    <source>
        <strain evidence="3 4">JCM 9626</strain>
    </source>
</reference>
<dbReference type="InterPro" id="IPR046672">
    <property type="entry name" value="DUF6542"/>
</dbReference>